<evidence type="ECO:0000313" key="2">
    <source>
        <dbReference type="EnsemblMetazoa" id="OVOC1816.2"/>
    </source>
</evidence>
<sequence>MVMPFFVLLSTTGTNYSVMKFKKKKPIKHIVTISVVISILLALIIVTGIMLAFDLPPKNQKFIHKYNLSQNKENWKREVHAVFAVNLVGPKDMRLRRSIENLKVKQFILI</sequence>
<dbReference type="OMA" id="WKREVHA"/>
<name>A0A2K6VR71_ONCVO</name>
<proteinExistence type="predicted"/>
<protein>
    <submittedName>
        <fullName evidence="2">Uncharacterized protein</fullName>
    </submittedName>
</protein>
<dbReference type="EnsemblMetazoa" id="OVOC1816.2">
    <property type="protein sequence ID" value="OVOC1816.2"/>
    <property type="gene ID" value="WBGene00238625"/>
</dbReference>
<dbReference type="AlphaFoldDB" id="A0A2K6VR71"/>
<dbReference type="Proteomes" id="UP000024404">
    <property type="component" value="Unassembled WGS sequence"/>
</dbReference>
<keyword evidence="3" id="KW-1185">Reference proteome</keyword>
<evidence type="ECO:0000256" key="1">
    <source>
        <dbReference type="SAM" id="Phobius"/>
    </source>
</evidence>
<keyword evidence="1" id="KW-0812">Transmembrane</keyword>
<organism evidence="2 3">
    <name type="scientific">Onchocerca volvulus</name>
    <dbReference type="NCBI Taxonomy" id="6282"/>
    <lineage>
        <taxon>Eukaryota</taxon>
        <taxon>Metazoa</taxon>
        <taxon>Ecdysozoa</taxon>
        <taxon>Nematoda</taxon>
        <taxon>Chromadorea</taxon>
        <taxon>Rhabditida</taxon>
        <taxon>Spirurina</taxon>
        <taxon>Spiruromorpha</taxon>
        <taxon>Filarioidea</taxon>
        <taxon>Onchocercidae</taxon>
        <taxon>Onchocerca</taxon>
    </lineage>
</organism>
<reference evidence="3" key="1">
    <citation type="submission" date="2013-10" db="EMBL/GenBank/DDBJ databases">
        <title>Genome sequencing of Onchocerca volvulus.</title>
        <authorList>
            <person name="Cotton J."/>
            <person name="Tsai J."/>
            <person name="Stanley E."/>
            <person name="Tracey A."/>
            <person name="Holroyd N."/>
            <person name="Lustigman S."/>
            <person name="Berriman M."/>
        </authorList>
    </citation>
    <scope>NUCLEOTIDE SEQUENCE</scope>
</reference>
<accession>A0A2K6VR71</accession>
<keyword evidence="1" id="KW-0472">Membrane</keyword>
<dbReference type="EMBL" id="CMVM020000057">
    <property type="status" value="NOT_ANNOTATED_CDS"/>
    <property type="molecule type" value="Genomic_DNA"/>
</dbReference>
<dbReference type="EnsemblMetazoa" id="OVOC1816.1">
    <property type="protein sequence ID" value="OVOC1816.1"/>
    <property type="gene ID" value="WBGene00238625"/>
</dbReference>
<evidence type="ECO:0000313" key="3">
    <source>
        <dbReference type="Proteomes" id="UP000024404"/>
    </source>
</evidence>
<reference evidence="2" key="2">
    <citation type="submission" date="2018-02" db="UniProtKB">
        <authorList>
            <consortium name="EnsemblMetazoa"/>
        </authorList>
    </citation>
    <scope>IDENTIFICATION</scope>
</reference>
<feature type="transmembrane region" description="Helical" evidence="1">
    <location>
        <begin position="30"/>
        <end position="53"/>
    </location>
</feature>
<keyword evidence="1" id="KW-1133">Transmembrane helix</keyword>